<organism evidence="2 3">
    <name type="scientific">Haematococcus lacustris</name>
    <name type="common">Green alga</name>
    <name type="synonym">Haematococcus pluvialis</name>
    <dbReference type="NCBI Taxonomy" id="44745"/>
    <lineage>
        <taxon>Eukaryota</taxon>
        <taxon>Viridiplantae</taxon>
        <taxon>Chlorophyta</taxon>
        <taxon>core chlorophytes</taxon>
        <taxon>Chlorophyceae</taxon>
        <taxon>CS clade</taxon>
        <taxon>Chlamydomonadales</taxon>
        <taxon>Haematococcaceae</taxon>
        <taxon>Haematococcus</taxon>
    </lineage>
</organism>
<keyword evidence="3" id="KW-1185">Reference proteome</keyword>
<evidence type="ECO:0000256" key="1">
    <source>
        <dbReference type="SAM" id="MobiDB-lite"/>
    </source>
</evidence>
<dbReference type="AlphaFoldDB" id="A0A6A0A455"/>
<evidence type="ECO:0000313" key="3">
    <source>
        <dbReference type="Proteomes" id="UP000485058"/>
    </source>
</evidence>
<accession>A0A6A0A455</accession>
<dbReference type="EMBL" id="BLLF01003271">
    <property type="protein sequence ID" value="GFH26878.1"/>
    <property type="molecule type" value="Genomic_DNA"/>
</dbReference>
<evidence type="ECO:0000313" key="2">
    <source>
        <dbReference type="EMBL" id="GFH26878.1"/>
    </source>
</evidence>
<gene>
    <name evidence="2" type="ORF">HaLaN_25099</name>
</gene>
<protein>
    <submittedName>
        <fullName evidence="2">Uncharacterized protein</fullName>
    </submittedName>
</protein>
<sequence>MMSSQPGSIPTHALFWCSMRAVGWPQHGLQTSTLRHTVVSGTCNAQQQSEHVLLLACGRDDGSRDNWTPLSAFGAAAGASALPAALLRSPDKLAHPGCAGRAQSVQAPRRAAWTPLS</sequence>
<reference evidence="2 3" key="1">
    <citation type="submission" date="2020-02" db="EMBL/GenBank/DDBJ databases">
        <title>Draft genome sequence of Haematococcus lacustris strain NIES-144.</title>
        <authorList>
            <person name="Morimoto D."/>
            <person name="Nakagawa S."/>
            <person name="Yoshida T."/>
            <person name="Sawayama S."/>
        </authorList>
    </citation>
    <scope>NUCLEOTIDE SEQUENCE [LARGE SCALE GENOMIC DNA]</scope>
    <source>
        <strain evidence="2 3">NIES-144</strain>
    </source>
</reference>
<name>A0A6A0A455_HAELA</name>
<dbReference type="Proteomes" id="UP000485058">
    <property type="component" value="Unassembled WGS sequence"/>
</dbReference>
<comment type="caution">
    <text evidence="2">The sequence shown here is derived from an EMBL/GenBank/DDBJ whole genome shotgun (WGS) entry which is preliminary data.</text>
</comment>
<proteinExistence type="predicted"/>
<feature type="region of interest" description="Disordered" evidence="1">
    <location>
        <begin position="97"/>
        <end position="117"/>
    </location>
</feature>